<dbReference type="InterPro" id="IPR050361">
    <property type="entry name" value="MPP/UQCRC_Complex"/>
</dbReference>
<dbReference type="STRING" id="283909.R7TSQ8"/>
<evidence type="ECO:0000259" key="1">
    <source>
        <dbReference type="Pfam" id="PF00675"/>
    </source>
</evidence>
<dbReference type="PANTHER" id="PTHR11851">
    <property type="entry name" value="METALLOPROTEASE"/>
    <property type="match status" value="1"/>
</dbReference>
<evidence type="ECO:0000313" key="2">
    <source>
        <dbReference type="EMBL" id="ELT94521.1"/>
    </source>
</evidence>
<dbReference type="Proteomes" id="UP000014760">
    <property type="component" value="Unassembled WGS sequence"/>
</dbReference>
<protein>
    <recommendedName>
        <fullName evidence="1">Peptidase M16 N-terminal domain-containing protein</fullName>
    </recommendedName>
</protein>
<dbReference type="InterPro" id="IPR011765">
    <property type="entry name" value="Pept_M16_N"/>
</dbReference>
<accession>R7TSQ8</accession>
<dbReference type="HOGENOM" id="CLU_2009596_0_0_1"/>
<dbReference type="EnsemblMetazoa" id="CapteT145315">
    <property type="protein sequence ID" value="CapteP145315"/>
    <property type="gene ID" value="CapteG145315"/>
</dbReference>
<feature type="non-terminal residue" evidence="2">
    <location>
        <position position="124"/>
    </location>
</feature>
<dbReference type="InterPro" id="IPR011249">
    <property type="entry name" value="Metalloenz_LuxS/M16"/>
</dbReference>
<dbReference type="PANTHER" id="PTHR11851:SF226">
    <property type="entry name" value="CYTOCHROME B-C1 COMPLEX SUBUNIT 2, MITOCHONDRIAL"/>
    <property type="match status" value="1"/>
</dbReference>
<dbReference type="EMBL" id="KB309391">
    <property type="protein sequence ID" value="ELT94521.1"/>
    <property type="molecule type" value="Genomic_DNA"/>
</dbReference>
<dbReference type="EMBL" id="AMQN01029137">
    <property type="status" value="NOT_ANNOTATED_CDS"/>
    <property type="molecule type" value="Genomic_DNA"/>
</dbReference>
<dbReference type="SUPFAM" id="SSF63411">
    <property type="entry name" value="LuxS/MPP-like metallohydrolase"/>
    <property type="match status" value="1"/>
</dbReference>
<reference evidence="3" key="3">
    <citation type="submission" date="2015-06" db="UniProtKB">
        <authorList>
            <consortium name="EnsemblMetazoa"/>
        </authorList>
    </citation>
    <scope>IDENTIFICATION</scope>
</reference>
<reference evidence="2 4" key="2">
    <citation type="journal article" date="2013" name="Nature">
        <title>Insights into bilaterian evolution from three spiralian genomes.</title>
        <authorList>
            <person name="Simakov O."/>
            <person name="Marletaz F."/>
            <person name="Cho S.J."/>
            <person name="Edsinger-Gonzales E."/>
            <person name="Havlak P."/>
            <person name="Hellsten U."/>
            <person name="Kuo D.H."/>
            <person name="Larsson T."/>
            <person name="Lv J."/>
            <person name="Arendt D."/>
            <person name="Savage R."/>
            <person name="Osoegawa K."/>
            <person name="de Jong P."/>
            <person name="Grimwood J."/>
            <person name="Chapman J.A."/>
            <person name="Shapiro H."/>
            <person name="Aerts A."/>
            <person name="Otillar R.P."/>
            <person name="Terry A.Y."/>
            <person name="Boore J.L."/>
            <person name="Grigoriev I.V."/>
            <person name="Lindberg D.R."/>
            <person name="Seaver E.C."/>
            <person name="Weisblat D.A."/>
            <person name="Putnam N.H."/>
            <person name="Rokhsar D.S."/>
        </authorList>
    </citation>
    <scope>NUCLEOTIDE SEQUENCE</scope>
    <source>
        <strain evidence="2 4">I ESC-2004</strain>
    </source>
</reference>
<sequence>MVVAALENQAPVSRLAVYMKAGPRNEQPGEVGICHVMRNAANFTTQGASAFGLVKNMQQMGANFTCATTRESMVYNLECTRDKVEKAVDYLVDVTCKPVYFPWEISDSKPQFQLDLGLLEGNPL</sequence>
<reference evidence="4" key="1">
    <citation type="submission" date="2012-12" db="EMBL/GenBank/DDBJ databases">
        <authorList>
            <person name="Hellsten U."/>
            <person name="Grimwood J."/>
            <person name="Chapman J.A."/>
            <person name="Shapiro H."/>
            <person name="Aerts A."/>
            <person name="Otillar R.P."/>
            <person name="Terry A.Y."/>
            <person name="Boore J.L."/>
            <person name="Simakov O."/>
            <person name="Marletaz F."/>
            <person name="Cho S.-J."/>
            <person name="Edsinger-Gonzales E."/>
            <person name="Havlak P."/>
            <person name="Kuo D.-H."/>
            <person name="Larsson T."/>
            <person name="Lv J."/>
            <person name="Arendt D."/>
            <person name="Savage R."/>
            <person name="Osoegawa K."/>
            <person name="de Jong P."/>
            <person name="Lindberg D.R."/>
            <person name="Seaver E.C."/>
            <person name="Weisblat D.A."/>
            <person name="Putnam N.H."/>
            <person name="Grigoriev I.V."/>
            <person name="Rokhsar D.S."/>
        </authorList>
    </citation>
    <scope>NUCLEOTIDE SEQUENCE</scope>
    <source>
        <strain evidence="4">I ESC-2004</strain>
    </source>
</reference>
<organism evidence="2">
    <name type="scientific">Capitella teleta</name>
    <name type="common">Polychaete worm</name>
    <dbReference type="NCBI Taxonomy" id="283909"/>
    <lineage>
        <taxon>Eukaryota</taxon>
        <taxon>Metazoa</taxon>
        <taxon>Spiralia</taxon>
        <taxon>Lophotrochozoa</taxon>
        <taxon>Annelida</taxon>
        <taxon>Polychaeta</taxon>
        <taxon>Sedentaria</taxon>
        <taxon>Scolecida</taxon>
        <taxon>Capitellidae</taxon>
        <taxon>Capitella</taxon>
    </lineage>
</organism>
<dbReference type="OrthoDB" id="6369905at2759"/>
<proteinExistence type="predicted"/>
<evidence type="ECO:0000313" key="3">
    <source>
        <dbReference type="EnsemblMetazoa" id="CapteP145315"/>
    </source>
</evidence>
<feature type="domain" description="Peptidase M16 N-terminal" evidence="1">
    <location>
        <begin position="3"/>
        <end position="114"/>
    </location>
</feature>
<gene>
    <name evidence="2" type="ORF">CAPTEDRAFT_145315</name>
</gene>
<name>R7TSQ8_CAPTE</name>
<dbReference type="GO" id="GO:0005739">
    <property type="term" value="C:mitochondrion"/>
    <property type="evidence" value="ECO:0007669"/>
    <property type="project" value="TreeGrafter"/>
</dbReference>
<dbReference type="Pfam" id="PF00675">
    <property type="entry name" value="Peptidase_M16"/>
    <property type="match status" value="1"/>
</dbReference>
<dbReference type="AlphaFoldDB" id="R7TSQ8"/>
<keyword evidence="4" id="KW-1185">Reference proteome</keyword>
<dbReference type="GO" id="GO:0046872">
    <property type="term" value="F:metal ion binding"/>
    <property type="evidence" value="ECO:0007669"/>
    <property type="project" value="InterPro"/>
</dbReference>
<dbReference type="Gene3D" id="3.30.830.10">
    <property type="entry name" value="Metalloenzyme, LuxS/M16 peptidase-like"/>
    <property type="match status" value="1"/>
</dbReference>
<evidence type="ECO:0000313" key="4">
    <source>
        <dbReference type="Proteomes" id="UP000014760"/>
    </source>
</evidence>